<feature type="compositionally biased region" description="Basic and acidic residues" evidence="1">
    <location>
        <begin position="13"/>
        <end position="26"/>
    </location>
</feature>
<proteinExistence type="predicted"/>
<accession>A0A6G3X0K1</accession>
<name>A0A6G3X0K1_9ACTN</name>
<dbReference type="EMBL" id="JAAGMN010003349">
    <property type="protein sequence ID" value="NEE11202.1"/>
    <property type="molecule type" value="Genomic_DNA"/>
</dbReference>
<feature type="region of interest" description="Disordered" evidence="1">
    <location>
        <begin position="1"/>
        <end position="26"/>
    </location>
</feature>
<reference evidence="2" key="1">
    <citation type="submission" date="2020-01" db="EMBL/GenBank/DDBJ databases">
        <title>Insect and environment-associated Actinomycetes.</title>
        <authorList>
            <person name="Currrie C."/>
            <person name="Chevrette M."/>
            <person name="Carlson C."/>
            <person name="Stubbendieck R."/>
            <person name="Wendt-Pienkowski E."/>
        </authorList>
    </citation>
    <scope>NUCLEOTIDE SEQUENCE</scope>
    <source>
        <strain evidence="2">SID7499</strain>
    </source>
</reference>
<evidence type="ECO:0000256" key="1">
    <source>
        <dbReference type="SAM" id="MobiDB-lite"/>
    </source>
</evidence>
<sequence length="26" mass="2718">MCKEIYESMGAGGDKDKGKGGGKDKK</sequence>
<feature type="non-terminal residue" evidence="2">
    <location>
        <position position="1"/>
    </location>
</feature>
<comment type="caution">
    <text evidence="2">The sequence shown here is derived from an EMBL/GenBank/DDBJ whole genome shotgun (WGS) entry which is preliminary data.</text>
</comment>
<gene>
    <name evidence="2" type="ORF">G3M58_32705</name>
</gene>
<organism evidence="2">
    <name type="scientific">Streptomyces sp. SID7499</name>
    <dbReference type="NCBI Taxonomy" id="2706086"/>
    <lineage>
        <taxon>Bacteria</taxon>
        <taxon>Bacillati</taxon>
        <taxon>Actinomycetota</taxon>
        <taxon>Actinomycetes</taxon>
        <taxon>Kitasatosporales</taxon>
        <taxon>Streptomycetaceae</taxon>
        <taxon>Streptomyces</taxon>
    </lineage>
</organism>
<dbReference type="AlphaFoldDB" id="A0A6G3X0K1"/>
<protein>
    <submittedName>
        <fullName evidence="2">DUF3039 domain-containing protein</fullName>
    </submittedName>
</protein>
<evidence type="ECO:0000313" key="2">
    <source>
        <dbReference type="EMBL" id="NEE11202.1"/>
    </source>
</evidence>